<dbReference type="Gene3D" id="1.20.58.110">
    <property type="entry name" value="Ribosomal protein S20"/>
    <property type="match status" value="1"/>
</dbReference>
<dbReference type="RefSeq" id="WP_244352837.1">
    <property type="nucleotide sequence ID" value="NZ_JAFIRA010000060.1"/>
</dbReference>
<evidence type="ECO:0000256" key="1">
    <source>
        <dbReference type="ARBA" id="ARBA00007634"/>
    </source>
</evidence>
<accession>A0ABT0CF05</accession>
<dbReference type="PANTHER" id="PTHR33398">
    <property type="entry name" value="30S RIBOSOMAL PROTEIN S20"/>
    <property type="match status" value="1"/>
</dbReference>
<evidence type="ECO:0000313" key="8">
    <source>
        <dbReference type="EMBL" id="MCJ2544358.1"/>
    </source>
</evidence>
<dbReference type="GO" id="GO:0005840">
    <property type="term" value="C:ribosome"/>
    <property type="evidence" value="ECO:0007669"/>
    <property type="project" value="UniProtKB-KW"/>
</dbReference>
<proteinExistence type="inferred from homology"/>
<keyword evidence="5 7" id="KW-0687">Ribonucleoprotein</keyword>
<evidence type="ECO:0000256" key="7">
    <source>
        <dbReference type="HAMAP-Rule" id="MF_00500"/>
    </source>
</evidence>
<keyword evidence="9" id="KW-1185">Reference proteome</keyword>
<dbReference type="EMBL" id="JAFIRA010000060">
    <property type="protein sequence ID" value="MCJ2544358.1"/>
    <property type="molecule type" value="Genomic_DNA"/>
</dbReference>
<evidence type="ECO:0000256" key="4">
    <source>
        <dbReference type="ARBA" id="ARBA00022980"/>
    </source>
</evidence>
<dbReference type="HAMAP" id="MF_00500">
    <property type="entry name" value="Ribosomal_bS20"/>
    <property type="match status" value="1"/>
</dbReference>
<dbReference type="InterPro" id="IPR036510">
    <property type="entry name" value="Ribosomal_bS20_sf"/>
</dbReference>
<evidence type="ECO:0000313" key="9">
    <source>
        <dbReference type="Proteomes" id="UP000830835"/>
    </source>
</evidence>
<dbReference type="InterPro" id="IPR002583">
    <property type="entry name" value="Ribosomal_bS20"/>
</dbReference>
<dbReference type="PANTHER" id="PTHR33398:SF1">
    <property type="entry name" value="SMALL RIBOSOMAL SUBUNIT PROTEIN BS20C"/>
    <property type="match status" value="1"/>
</dbReference>
<comment type="similarity">
    <text evidence="1 7">Belongs to the bacterial ribosomal protein bS20 family.</text>
</comment>
<keyword evidence="3 7" id="KW-0694">RNA-binding</keyword>
<comment type="caution">
    <text evidence="8">The sequence shown here is derived from an EMBL/GenBank/DDBJ whole genome shotgun (WGS) entry which is preliminary data.</text>
</comment>
<keyword evidence="4 7" id="KW-0689">Ribosomal protein</keyword>
<comment type="function">
    <text evidence="7">Binds directly to 16S ribosomal RNA.</text>
</comment>
<dbReference type="Proteomes" id="UP000830835">
    <property type="component" value="Unassembled WGS sequence"/>
</dbReference>
<protein>
    <recommendedName>
        <fullName evidence="6 7">Small ribosomal subunit protein bS20</fullName>
    </recommendedName>
</protein>
<reference evidence="8" key="1">
    <citation type="submission" date="2021-02" db="EMBL/GenBank/DDBJ databases">
        <title>The CRISPR/cas machinery reduction and long-range gene transfer in the hot spring cyanobacterium Synechococcus.</title>
        <authorList>
            <person name="Dvorak P."/>
            <person name="Jahodarova E."/>
            <person name="Hasler P."/>
            <person name="Poulickova A."/>
        </authorList>
    </citation>
    <scope>NUCLEOTIDE SEQUENCE</scope>
    <source>
        <strain evidence="8">Rupite</strain>
    </source>
</reference>
<evidence type="ECO:0000256" key="3">
    <source>
        <dbReference type="ARBA" id="ARBA00022884"/>
    </source>
</evidence>
<dbReference type="Pfam" id="PF01649">
    <property type="entry name" value="Ribosomal_S20p"/>
    <property type="match status" value="1"/>
</dbReference>
<evidence type="ECO:0000256" key="6">
    <source>
        <dbReference type="ARBA" id="ARBA00035136"/>
    </source>
</evidence>
<name>A0ABT0CF05_THEVL</name>
<evidence type="ECO:0000256" key="2">
    <source>
        <dbReference type="ARBA" id="ARBA00022730"/>
    </source>
</evidence>
<keyword evidence="2 7" id="KW-0699">rRNA-binding</keyword>
<sequence>MPRIKSAIKRVQIAERNRLRNKATKATVRGLMKKVISLSNAYAANQQQETLQEIQSAMSAAFSRIDKAAKTGVLHKNTAARRKARLARVVKLATSSTGAS</sequence>
<dbReference type="NCBIfam" id="TIGR00029">
    <property type="entry name" value="S20"/>
    <property type="match status" value="1"/>
</dbReference>
<dbReference type="SUPFAM" id="SSF46992">
    <property type="entry name" value="Ribosomal protein S20"/>
    <property type="match status" value="1"/>
</dbReference>
<organism evidence="8 9">
    <name type="scientific">Thermostichus vulcanus str. 'Rupite'</name>
    <dbReference type="NCBI Taxonomy" id="2813851"/>
    <lineage>
        <taxon>Bacteria</taxon>
        <taxon>Bacillati</taxon>
        <taxon>Cyanobacteriota</taxon>
        <taxon>Cyanophyceae</taxon>
        <taxon>Thermostichales</taxon>
        <taxon>Thermostichaceae</taxon>
        <taxon>Thermostichus</taxon>
    </lineage>
</organism>
<gene>
    <name evidence="7" type="primary">rpsT</name>
    <name evidence="7" type="synonym">rps20</name>
    <name evidence="8" type="ORF">JX360_15840</name>
</gene>
<evidence type="ECO:0000256" key="5">
    <source>
        <dbReference type="ARBA" id="ARBA00023274"/>
    </source>
</evidence>